<protein>
    <submittedName>
        <fullName evidence="10">ABC transporter permease</fullName>
    </submittedName>
</protein>
<dbReference type="EMBL" id="AP014880">
    <property type="protein sequence ID" value="BAW17636.1"/>
    <property type="molecule type" value="Genomic_DNA"/>
</dbReference>
<keyword evidence="7 8" id="KW-0472">Membrane</keyword>
<dbReference type="Proteomes" id="UP000217792">
    <property type="component" value="Chromosome"/>
</dbReference>
<comment type="subcellular location">
    <subcellularLocation>
        <location evidence="1">Cell membrane</location>
        <topology evidence="1">Multi-pass membrane protein</topology>
    </subcellularLocation>
</comment>
<feature type="transmembrane region" description="Helical" evidence="8">
    <location>
        <begin position="308"/>
        <end position="330"/>
    </location>
</feature>
<dbReference type="InterPro" id="IPR051449">
    <property type="entry name" value="ABC-2_transporter_component"/>
</dbReference>
<dbReference type="Pfam" id="PF12698">
    <property type="entry name" value="ABC2_membrane_3"/>
    <property type="match status" value="1"/>
</dbReference>
<reference evidence="10 11" key="1">
    <citation type="journal article" date="2017" name="Infect. Immun.">
        <title>Characterization of the Pathogenicity of Streptococcus intermedius TYG1620 Isolated from a Human Brain Abscess Based on the Complete Genome Sequence with Transcriptome Analysis and Transposon Mutagenesis in a Murine Subcutaneous Abscess Model.</title>
        <authorList>
            <person name="Hasegawa N."/>
            <person name="Sekizuka T."/>
            <person name="Sugi Y."/>
            <person name="Kawakami N."/>
            <person name="Ogasawara Y."/>
            <person name="Kato K."/>
            <person name="Yamashita A."/>
            <person name="Takeuchi F."/>
            <person name="Kuroda M."/>
        </authorList>
    </citation>
    <scope>NUCLEOTIDE SEQUENCE [LARGE SCALE GENOMIC DNA]</scope>
    <source>
        <strain evidence="10 11">TYG1620</strain>
    </source>
</reference>
<dbReference type="GO" id="GO:0140359">
    <property type="term" value="F:ABC-type transporter activity"/>
    <property type="evidence" value="ECO:0007669"/>
    <property type="project" value="InterPro"/>
</dbReference>
<dbReference type="PANTHER" id="PTHR30294">
    <property type="entry name" value="MEMBRANE COMPONENT OF ABC TRANSPORTER YHHJ-RELATED"/>
    <property type="match status" value="1"/>
</dbReference>
<keyword evidence="3" id="KW-0813">Transport</keyword>
<keyword evidence="4" id="KW-1003">Cell membrane</keyword>
<dbReference type="AlphaFoldDB" id="A0AAD1C936"/>
<keyword evidence="6 8" id="KW-1133">Transmembrane helix</keyword>
<dbReference type="GO" id="GO:0005886">
    <property type="term" value="C:plasma membrane"/>
    <property type="evidence" value="ECO:0007669"/>
    <property type="project" value="UniProtKB-SubCell"/>
</dbReference>
<comment type="similarity">
    <text evidence="2">Belongs to the ABC-2 integral membrane protein family.</text>
</comment>
<organism evidence="10 11">
    <name type="scientific">Streptococcus intermedius</name>
    <dbReference type="NCBI Taxonomy" id="1338"/>
    <lineage>
        <taxon>Bacteria</taxon>
        <taxon>Bacillati</taxon>
        <taxon>Bacillota</taxon>
        <taxon>Bacilli</taxon>
        <taxon>Lactobacillales</taxon>
        <taxon>Streptococcaceae</taxon>
        <taxon>Streptococcus</taxon>
        <taxon>Streptococcus anginosus group</taxon>
    </lineage>
</organism>
<accession>A0AAD1C936</accession>
<evidence type="ECO:0000256" key="6">
    <source>
        <dbReference type="ARBA" id="ARBA00022989"/>
    </source>
</evidence>
<feature type="transmembrane region" description="Helical" evidence="8">
    <location>
        <begin position="221"/>
        <end position="246"/>
    </location>
</feature>
<gene>
    <name evidence="10" type="ORF">SITYG_16570</name>
</gene>
<feature type="transmembrane region" description="Helical" evidence="8">
    <location>
        <begin position="143"/>
        <end position="165"/>
    </location>
</feature>
<evidence type="ECO:0000259" key="9">
    <source>
        <dbReference type="PROSITE" id="PS51012"/>
    </source>
</evidence>
<evidence type="ECO:0000313" key="10">
    <source>
        <dbReference type="EMBL" id="BAW17636.1"/>
    </source>
</evidence>
<sequence>MIATSIRVVKQIIHDKRSILMIFVVPLIITSFLYFLLGEGKTDLTISTNSQNSNIERLIKKKASYIKQKDLAEAKSLLKSGEIQAYIDFTTHGIDVYFLEENSLYSKQVHEILTDIQEKERPESSINSKLIYGDKLKTNFEKLAYALIPIVAFFLIFLISGIAFVREQVLGTLERILINPISKIKLVLGYTLGFSIFGILQGTLLLFFTKYILKVPFVGHLYFLEVIIICLSVSAVSIGMFVAIFANTEFQMVQFIPIVIIPQILYSGILPIDKLPFSLEKLRYIMPIYYGAQSFKKLSIDNLPFSSMILDLIALVVCSMIFTLLNTYFLKKYRAI</sequence>
<proteinExistence type="inferred from homology"/>
<evidence type="ECO:0000256" key="3">
    <source>
        <dbReference type="ARBA" id="ARBA00022448"/>
    </source>
</evidence>
<feature type="transmembrane region" description="Helical" evidence="8">
    <location>
        <begin position="253"/>
        <end position="272"/>
    </location>
</feature>
<feature type="domain" description="ABC transmembrane type-2" evidence="9">
    <location>
        <begin position="102"/>
        <end position="333"/>
    </location>
</feature>
<dbReference type="RefSeq" id="WP_096363133.1">
    <property type="nucleotide sequence ID" value="NZ_AP014880.1"/>
</dbReference>
<dbReference type="PROSITE" id="PS51012">
    <property type="entry name" value="ABC_TM2"/>
    <property type="match status" value="1"/>
</dbReference>
<evidence type="ECO:0000256" key="2">
    <source>
        <dbReference type="ARBA" id="ARBA00007783"/>
    </source>
</evidence>
<keyword evidence="5 8" id="KW-0812">Transmembrane</keyword>
<feature type="transmembrane region" description="Helical" evidence="8">
    <location>
        <begin position="20"/>
        <end position="37"/>
    </location>
</feature>
<dbReference type="PANTHER" id="PTHR30294:SF38">
    <property type="entry name" value="TRANSPORT PERMEASE PROTEIN"/>
    <property type="match status" value="1"/>
</dbReference>
<evidence type="ECO:0000256" key="7">
    <source>
        <dbReference type="ARBA" id="ARBA00023136"/>
    </source>
</evidence>
<evidence type="ECO:0000256" key="4">
    <source>
        <dbReference type="ARBA" id="ARBA00022475"/>
    </source>
</evidence>
<evidence type="ECO:0000256" key="1">
    <source>
        <dbReference type="ARBA" id="ARBA00004651"/>
    </source>
</evidence>
<evidence type="ECO:0000313" key="11">
    <source>
        <dbReference type="Proteomes" id="UP000217792"/>
    </source>
</evidence>
<evidence type="ECO:0000256" key="5">
    <source>
        <dbReference type="ARBA" id="ARBA00022692"/>
    </source>
</evidence>
<name>A0AAD1C936_STRIT</name>
<dbReference type="InterPro" id="IPR047817">
    <property type="entry name" value="ABC2_TM_bact-type"/>
</dbReference>
<evidence type="ECO:0000256" key="8">
    <source>
        <dbReference type="SAM" id="Phobius"/>
    </source>
</evidence>
<dbReference type="InterPro" id="IPR013525">
    <property type="entry name" value="ABC2_TM"/>
</dbReference>
<feature type="transmembrane region" description="Helical" evidence="8">
    <location>
        <begin position="186"/>
        <end position="209"/>
    </location>
</feature>